<feature type="compositionally biased region" description="Low complexity" evidence="1">
    <location>
        <begin position="137"/>
        <end position="156"/>
    </location>
</feature>
<gene>
    <name evidence="2" type="ORF">AAM4_0504</name>
</gene>
<name>A0A1L7RI31_9ACTO</name>
<proteinExistence type="predicted"/>
<dbReference type="EMBL" id="LK995471">
    <property type="protein sequence ID" value="CED90399.1"/>
    <property type="molecule type" value="Genomic_DNA"/>
</dbReference>
<sequence>MATRRLKWAIVILATLALTVGAGAYIVFWWPLPQGTPELSPEIEALRSQALSYTEARPRQIDDASLVLTAANSEYVWVNFARGSEHVPSTKIPVGSSTEILGCTITVLESHPERPRGRGAGSASSWALIAVQCPESATPTATDPTAQDEPTGAPTP</sequence>
<evidence type="ECO:0000256" key="1">
    <source>
        <dbReference type="SAM" id="MobiDB-lite"/>
    </source>
</evidence>
<protein>
    <submittedName>
        <fullName evidence="2">Uncharacterized protein</fullName>
    </submittedName>
</protein>
<accession>A0A1L7RI31</accession>
<feature type="region of interest" description="Disordered" evidence="1">
    <location>
        <begin position="133"/>
        <end position="156"/>
    </location>
</feature>
<organism evidence="2">
    <name type="scientific">Actinomyces succiniciruminis</name>
    <dbReference type="NCBI Taxonomy" id="1522002"/>
    <lineage>
        <taxon>Bacteria</taxon>
        <taxon>Bacillati</taxon>
        <taxon>Actinomycetota</taxon>
        <taxon>Actinomycetes</taxon>
        <taxon>Actinomycetales</taxon>
        <taxon>Actinomycetaceae</taxon>
        <taxon>Actinomyces</taxon>
    </lineage>
</organism>
<reference evidence="2" key="1">
    <citation type="submission" date="2014-07" db="EMBL/GenBank/DDBJ databases">
        <authorList>
            <person name="Zhang J.E."/>
            <person name="Yang H."/>
            <person name="Guo J."/>
            <person name="Deng Z."/>
            <person name="Luo H."/>
            <person name="Luo M."/>
            <person name="Zhao B."/>
        </authorList>
    </citation>
    <scope>NUCLEOTIDE SEQUENCE</scope>
    <source>
        <strain evidence="2">AM4</strain>
    </source>
</reference>
<dbReference type="AlphaFoldDB" id="A0A1L7RI31"/>
<evidence type="ECO:0000313" key="2">
    <source>
        <dbReference type="EMBL" id="CED90399.1"/>
    </source>
</evidence>